<dbReference type="GO" id="GO:0003887">
    <property type="term" value="F:DNA-directed DNA polymerase activity"/>
    <property type="evidence" value="ECO:0007669"/>
    <property type="project" value="UniProtKB-KW"/>
</dbReference>
<dbReference type="EMBL" id="SJZF01000037">
    <property type="protein sequence ID" value="TFU25055.1"/>
    <property type="molecule type" value="Genomic_DNA"/>
</dbReference>
<dbReference type="GO" id="GO:0006302">
    <property type="term" value="P:double-strand break repair"/>
    <property type="evidence" value="ECO:0007669"/>
    <property type="project" value="TreeGrafter"/>
</dbReference>
<protein>
    <recommendedName>
        <fullName evidence="3">DNA polymerase I</fullName>
        <ecNumber evidence="2">2.7.7.7</ecNumber>
    </recommendedName>
    <alternativeName>
        <fullName evidence="4">DNA polymerase I, thermostable</fullName>
    </alternativeName>
</protein>
<dbReference type="InterPro" id="IPR025048">
    <property type="entry name" value="DUF3987"/>
</dbReference>
<dbReference type="Gene3D" id="3.30.70.370">
    <property type="match status" value="1"/>
</dbReference>
<dbReference type="Pfam" id="PF13148">
    <property type="entry name" value="DUF3987"/>
    <property type="match status" value="1"/>
</dbReference>
<evidence type="ECO:0000256" key="6">
    <source>
        <dbReference type="ARBA" id="ARBA00022695"/>
    </source>
</evidence>
<dbReference type="GO" id="GO:0003677">
    <property type="term" value="F:DNA binding"/>
    <property type="evidence" value="ECO:0007669"/>
    <property type="project" value="InterPro"/>
</dbReference>
<feature type="compositionally biased region" description="Low complexity" evidence="9">
    <location>
        <begin position="833"/>
        <end position="846"/>
    </location>
</feature>
<keyword evidence="12" id="KW-0540">Nuclease</keyword>
<dbReference type="PANTHER" id="PTHR10133">
    <property type="entry name" value="DNA POLYMERASE I"/>
    <property type="match status" value="1"/>
</dbReference>
<dbReference type="InterPro" id="IPR036397">
    <property type="entry name" value="RNaseH_sf"/>
</dbReference>
<dbReference type="GO" id="GO:0006261">
    <property type="term" value="P:DNA-templated DNA replication"/>
    <property type="evidence" value="ECO:0007669"/>
    <property type="project" value="InterPro"/>
</dbReference>
<dbReference type="SMART" id="SM00474">
    <property type="entry name" value="35EXOc"/>
    <property type="match status" value="1"/>
</dbReference>
<dbReference type="SUPFAM" id="SSF53098">
    <property type="entry name" value="Ribonuclease H-like"/>
    <property type="match status" value="1"/>
</dbReference>
<dbReference type="InterPro" id="IPR043502">
    <property type="entry name" value="DNA/RNA_pol_sf"/>
</dbReference>
<evidence type="ECO:0000256" key="7">
    <source>
        <dbReference type="ARBA" id="ARBA00022932"/>
    </source>
</evidence>
<dbReference type="EC" id="2.7.7.7" evidence="2"/>
<keyword evidence="12" id="KW-0269">Exonuclease</keyword>
<dbReference type="PANTHER" id="PTHR10133:SF62">
    <property type="entry name" value="DNA POLYMERASE THETA"/>
    <property type="match status" value="1"/>
</dbReference>
<dbReference type="InterPro" id="IPR001098">
    <property type="entry name" value="DNA-dir_DNA_pol_A_palm_dom"/>
</dbReference>
<keyword evidence="12" id="KW-0378">Hydrolase</keyword>
<reference evidence="12 13" key="1">
    <citation type="submission" date="2019-03" db="EMBL/GenBank/DDBJ databases">
        <title>Thermus tengchongensis species for the arsenic transformation mechanism.</title>
        <authorList>
            <person name="Yuan G.C."/>
        </authorList>
    </citation>
    <scope>NUCLEOTIDE SEQUENCE [LARGE SCALE GENOMIC DNA]</scope>
    <source>
        <strain evidence="12 13">15W</strain>
    </source>
</reference>
<evidence type="ECO:0000256" key="3">
    <source>
        <dbReference type="ARBA" id="ARBA00020311"/>
    </source>
</evidence>
<dbReference type="Gene3D" id="1.10.150.20">
    <property type="entry name" value="5' to 3' exonuclease, C-terminal subdomain"/>
    <property type="match status" value="1"/>
</dbReference>
<evidence type="ECO:0000256" key="5">
    <source>
        <dbReference type="ARBA" id="ARBA00022679"/>
    </source>
</evidence>
<dbReference type="Pfam" id="PF00476">
    <property type="entry name" value="DNA_pol_A"/>
    <property type="match status" value="1"/>
</dbReference>
<evidence type="ECO:0000259" key="11">
    <source>
        <dbReference type="SMART" id="SM00482"/>
    </source>
</evidence>
<dbReference type="PROSITE" id="PS00447">
    <property type="entry name" value="DNA_POLYMERASE_A"/>
    <property type="match status" value="1"/>
</dbReference>
<dbReference type="Gene3D" id="3.30.420.10">
    <property type="entry name" value="Ribonuclease H-like superfamily/Ribonuclease H"/>
    <property type="match status" value="1"/>
</dbReference>
<dbReference type="Proteomes" id="UP000297668">
    <property type="component" value="Unassembled WGS sequence"/>
</dbReference>
<dbReference type="GO" id="GO:0008408">
    <property type="term" value="F:3'-5' exonuclease activity"/>
    <property type="evidence" value="ECO:0007669"/>
    <property type="project" value="InterPro"/>
</dbReference>
<dbReference type="InterPro" id="IPR002298">
    <property type="entry name" value="DNA_polymerase_A"/>
</dbReference>
<evidence type="ECO:0000256" key="2">
    <source>
        <dbReference type="ARBA" id="ARBA00012417"/>
    </source>
</evidence>
<feature type="domain" description="DNA-directed DNA polymerase family A palm" evidence="11">
    <location>
        <begin position="1214"/>
        <end position="1410"/>
    </location>
</feature>
<keyword evidence="7" id="KW-0239">DNA-directed DNA polymerase</keyword>
<gene>
    <name evidence="12" type="ORF">E0687_12720</name>
</gene>
<dbReference type="Gene3D" id="1.20.1060.10">
    <property type="entry name" value="Taq DNA Polymerase, Chain T, domain 4"/>
    <property type="match status" value="1"/>
</dbReference>
<dbReference type="PRINTS" id="PR00868">
    <property type="entry name" value="DNAPOLI"/>
</dbReference>
<evidence type="ECO:0000313" key="12">
    <source>
        <dbReference type="EMBL" id="TFU25055.1"/>
    </source>
</evidence>
<feature type="region of interest" description="Disordered" evidence="9">
    <location>
        <begin position="783"/>
        <end position="846"/>
    </location>
</feature>
<name>A0A4Y9F7K5_9DEIN</name>
<evidence type="ECO:0000256" key="1">
    <source>
        <dbReference type="ARBA" id="ARBA00007705"/>
    </source>
</evidence>
<dbReference type="InterPro" id="IPR002562">
    <property type="entry name" value="3'-5'_exonuclease_dom"/>
</dbReference>
<dbReference type="InterPro" id="IPR012337">
    <property type="entry name" value="RNaseH-like_sf"/>
</dbReference>
<organism evidence="12 13">
    <name type="scientific">Thermus tengchongensis</name>
    <dbReference type="NCBI Taxonomy" id="1214928"/>
    <lineage>
        <taxon>Bacteria</taxon>
        <taxon>Thermotogati</taxon>
        <taxon>Deinococcota</taxon>
        <taxon>Deinococci</taxon>
        <taxon>Thermales</taxon>
        <taxon>Thermaceae</taxon>
        <taxon>Thermus</taxon>
    </lineage>
</organism>
<keyword evidence="5" id="KW-0808">Transferase</keyword>
<feature type="domain" description="3'-5' exonuclease" evidence="10">
    <location>
        <begin position="901"/>
        <end position="1065"/>
    </location>
</feature>
<dbReference type="CDD" id="cd08639">
    <property type="entry name" value="DNA_pol_A_Aquificae_like"/>
    <property type="match status" value="1"/>
</dbReference>
<evidence type="ECO:0000256" key="9">
    <source>
        <dbReference type="SAM" id="MobiDB-lite"/>
    </source>
</evidence>
<dbReference type="RefSeq" id="WP_135261098.1">
    <property type="nucleotide sequence ID" value="NZ_SJZF01000037.1"/>
</dbReference>
<comment type="caution">
    <text evidence="12">The sequence shown here is derived from an EMBL/GenBank/DDBJ whole genome shotgun (WGS) entry which is preliminary data.</text>
</comment>
<evidence type="ECO:0000313" key="13">
    <source>
        <dbReference type="Proteomes" id="UP000297668"/>
    </source>
</evidence>
<comment type="catalytic activity">
    <reaction evidence="8">
        <text>DNA(n) + a 2'-deoxyribonucleoside 5'-triphosphate = DNA(n+1) + diphosphate</text>
        <dbReference type="Rhea" id="RHEA:22508"/>
        <dbReference type="Rhea" id="RHEA-COMP:17339"/>
        <dbReference type="Rhea" id="RHEA-COMP:17340"/>
        <dbReference type="ChEBI" id="CHEBI:33019"/>
        <dbReference type="ChEBI" id="CHEBI:61560"/>
        <dbReference type="ChEBI" id="CHEBI:173112"/>
        <dbReference type="EC" id="2.7.7.7"/>
    </reaction>
</comment>
<evidence type="ECO:0000259" key="10">
    <source>
        <dbReference type="SMART" id="SM00474"/>
    </source>
</evidence>
<evidence type="ECO:0000256" key="8">
    <source>
        <dbReference type="ARBA" id="ARBA00049244"/>
    </source>
</evidence>
<accession>A0A4Y9F7K5</accession>
<dbReference type="NCBIfam" id="NF011539">
    <property type="entry name" value="PRK14975.1-3"/>
    <property type="match status" value="1"/>
</dbReference>
<feature type="compositionally biased region" description="Basic and acidic residues" evidence="9">
    <location>
        <begin position="788"/>
        <end position="803"/>
    </location>
</feature>
<dbReference type="Pfam" id="PF01612">
    <property type="entry name" value="DNA_pol_A_exo1"/>
    <property type="match status" value="1"/>
</dbReference>
<feature type="compositionally biased region" description="Basic and acidic residues" evidence="9">
    <location>
        <begin position="821"/>
        <end position="832"/>
    </location>
</feature>
<keyword evidence="6" id="KW-0548">Nucleotidyltransferase</keyword>
<dbReference type="SUPFAM" id="SSF56672">
    <property type="entry name" value="DNA/RNA polymerases"/>
    <property type="match status" value="1"/>
</dbReference>
<evidence type="ECO:0000256" key="4">
    <source>
        <dbReference type="ARBA" id="ARBA00021109"/>
    </source>
</evidence>
<dbReference type="InterPro" id="IPR019760">
    <property type="entry name" value="DNA-dir_DNA_pol_A_CS"/>
</dbReference>
<dbReference type="SMART" id="SM00482">
    <property type="entry name" value="POLAc"/>
    <property type="match status" value="1"/>
</dbReference>
<sequence length="1454" mass="163630">MEMIALFTSKPVDQLDRVTLGRIVQGPDGKLSKKVWTENRPPNERDLEKHLKGEQLLGLIPDKAINLDLDATPLEDLEPLADLLKALEIAAYMGKGNTRGSKVWLFFQNSPTDISSLAKGLGHLVKTLLDPEGKRPVETYPNGNKGVFLPLFGVLGEKGHPLYDTQCRPVGWPFEPTYADPEALRRLVRAIPFLVVALQRRPEGSRHETAMALLNLAHRNGLLKEVCALLATPRLFETWELGDSRNPEGWRKELEGLSEAAQSDRYERKRGLPYLQEVGFDLKPIASMLNEEDKKWPTPIPLTGEKGMEQRPFPVEALGPLKEVVEETARIVQGSDVLTAAAFLAAASLGAQGVANAIIDGRIYPASLFFFTIAESGERKTETDRVALLPARKWQENHVLSIEAEMAIWRYKNELWEDERKRILKDKRKTQEEKEEAFKTLGPPPPPPWKGRFLFSDTTTEALLKGLEEDWPSLGLFASEGGVFLGGVSMSDERRLYTIATLARLWDGQEVERSRREGGTKLLLNRRLAVHLGTQPEVAWGFLRDPLVKGQGLLARFLTAWVPPKKEARLYLQEDVSTTPSFRHYQNRLEELLNLTAQNVRVDDLAHLRGLKLRKVSLSPQAKSLYISFFNDLERRKDKYQEVRPFLSKTPEHAVRIALVLTLFENPHAEVIPAEHMDRGIVLAEWYLEEHWRLTEEVNPQAESPLIVLWLWLKEKAAQVKPLTPRYIAQYGPRKVRGSTKEVRELLKTLEEFGYLRILKENRREVVEINPLALKEKEETLGGATLAKPEEKSLRIGERERSQEVAPLNPLRLHPPAPQGEARKEETLRVESHPASSSEESPLPGQALVTTQALATVAKASRERATVFSAFGTGETTWRSESSQQRGTNPQVRLRSGEIEKHFVDRPEDIPPILPKLMAHPRLGLDLETTGLDPHRDRPRLLSLAGQGLFLVVDLFRVPLDVLAPLFGEEGPVLIGHNLKFDLLFLLKAGVWRASGKRLWDTGLAHQVLHAQARMPALKDLVVGLDKSLQTSDWNGPLSKEQLVYAALDSAVPLGLYGEQLEGARNLGLEKVLEVEHRALPAVAWMELMGVPFAPDLWQEAAREAEREAEALRAELPFGVNWNSPPQVLAYLKGEGLNLPDTREDTLAGYREHPLVSKLLRYREVAKRASTYGKEWVKHLNPATGRIHPSWQQIGAETGRMACRKPNLQQVPRDPNCRKAFQAPEGKVLLKADFSQIELRIAAAIASEEHMLRAFREGKDLHTLTASLVLGKPLEEVGKEDRQLAKALNFGLLYGLGAEGLRRYALTAYGVKLTFEEAQELRKAFFRAYPALRRWHWPQPDGEVEVRTLLGRRRTTARYTEKLNTPVQGTGADGLKLALALLWENRHRLGDAFPVLAVHDELVLESPEEGARENLETLTALMRQGMEEVLGGAVPVEVEGGIYRDWGVTPWQRQ</sequence>
<proteinExistence type="inferred from homology"/>
<comment type="similarity">
    <text evidence="1">Belongs to the DNA polymerase type-A family.</text>
</comment>